<accession>A0ABR9EJF1</accession>
<protein>
    <recommendedName>
        <fullName evidence="3">Orphan protein</fullName>
    </recommendedName>
</protein>
<reference evidence="1 2" key="1">
    <citation type="submission" date="2015-03" db="EMBL/GenBank/DDBJ databases">
        <title>Genome sequence of Pseudoalteromonas aurantia.</title>
        <authorList>
            <person name="Xie B.-B."/>
            <person name="Rong J.-C."/>
            <person name="Qin Q.-L."/>
            <person name="Zhang Y.-Z."/>
        </authorList>
    </citation>
    <scope>NUCLEOTIDE SEQUENCE [LARGE SCALE GENOMIC DNA]</scope>
    <source>
        <strain evidence="1 2">208</strain>
    </source>
</reference>
<evidence type="ECO:0008006" key="3">
    <source>
        <dbReference type="Google" id="ProtNLM"/>
    </source>
</evidence>
<name>A0ABR9EJF1_9GAMM</name>
<evidence type="ECO:0000313" key="1">
    <source>
        <dbReference type="EMBL" id="MBE0371130.1"/>
    </source>
</evidence>
<dbReference type="Proteomes" id="UP000615755">
    <property type="component" value="Unassembled WGS sequence"/>
</dbReference>
<dbReference type="EMBL" id="AQGV01000015">
    <property type="protein sequence ID" value="MBE0371130.1"/>
    <property type="molecule type" value="Genomic_DNA"/>
</dbReference>
<sequence>MIKLFGNSKAILVFNTVYVLFIRPIITGNEVNMQCKNVQID</sequence>
<organism evidence="1 2">
    <name type="scientific">Pseudoalteromonas aurantia 208</name>
    <dbReference type="NCBI Taxonomy" id="1314867"/>
    <lineage>
        <taxon>Bacteria</taxon>
        <taxon>Pseudomonadati</taxon>
        <taxon>Pseudomonadota</taxon>
        <taxon>Gammaproteobacteria</taxon>
        <taxon>Alteromonadales</taxon>
        <taxon>Pseudoalteromonadaceae</taxon>
        <taxon>Pseudoalteromonas</taxon>
    </lineage>
</organism>
<keyword evidence="2" id="KW-1185">Reference proteome</keyword>
<comment type="caution">
    <text evidence="1">The sequence shown here is derived from an EMBL/GenBank/DDBJ whole genome shotgun (WGS) entry which is preliminary data.</text>
</comment>
<gene>
    <name evidence="1" type="ORF">PAUR_b1316</name>
</gene>
<evidence type="ECO:0000313" key="2">
    <source>
        <dbReference type="Proteomes" id="UP000615755"/>
    </source>
</evidence>
<proteinExistence type="predicted"/>